<dbReference type="PROSITE" id="PS51233">
    <property type="entry name" value="VWFD"/>
    <property type="match status" value="1"/>
</dbReference>
<comment type="caution">
    <text evidence="2">The sequence shown here is derived from an EMBL/GenBank/DDBJ whole genome shotgun (WGS) entry which is preliminary data.</text>
</comment>
<dbReference type="Proteomes" id="UP000784294">
    <property type="component" value="Unassembled WGS sequence"/>
</dbReference>
<evidence type="ECO:0000313" key="2">
    <source>
        <dbReference type="EMBL" id="VEL11021.1"/>
    </source>
</evidence>
<accession>A0A448WGB4</accession>
<organism evidence="2 3">
    <name type="scientific">Protopolystoma xenopodis</name>
    <dbReference type="NCBI Taxonomy" id="117903"/>
    <lineage>
        <taxon>Eukaryota</taxon>
        <taxon>Metazoa</taxon>
        <taxon>Spiralia</taxon>
        <taxon>Lophotrochozoa</taxon>
        <taxon>Platyhelminthes</taxon>
        <taxon>Monogenea</taxon>
        <taxon>Polyopisthocotylea</taxon>
        <taxon>Polystomatidea</taxon>
        <taxon>Polystomatidae</taxon>
        <taxon>Protopolystoma</taxon>
    </lineage>
</organism>
<evidence type="ECO:0000259" key="1">
    <source>
        <dbReference type="PROSITE" id="PS51233"/>
    </source>
</evidence>
<gene>
    <name evidence="2" type="ORF">PXEA_LOCUS4461</name>
</gene>
<dbReference type="EMBL" id="CAAALY010010621">
    <property type="protein sequence ID" value="VEL11021.1"/>
    <property type="molecule type" value="Genomic_DNA"/>
</dbReference>
<dbReference type="AlphaFoldDB" id="A0A448WGB4"/>
<name>A0A448WGB4_9PLAT</name>
<keyword evidence="3" id="KW-1185">Reference proteome</keyword>
<sequence>MTLQPTFCHYALGHHVTTFDGAKLDFLAGSCEYLLIEPAPSHETRYNSSLHGLSIRVRASELAMSGRNQMEGRPRVLIIVAEGSKVTLTGSGILGQAKILIDDLIPITR</sequence>
<dbReference type="InterPro" id="IPR001846">
    <property type="entry name" value="VWF_type-D"/>
</dbReference>
<reference evidence="2" key="1">
    <citation type="submission" date="2018-11" db="EMBL/GenBank/DDBJ databases">
        <authorList>
            <consortium name="Pathogen Informatics"/>
        </authorList>
    </citation>
    <scope>NUCLEOTIDE SEQUENCE</scope>
</reference>
<feature type="domain" description="VWFD" evidence="1">
    <location>
        <begin position="6"/>
        <end position="109"/>
    </location>
</feature>
<proteinExistence type="predicted"/>
<evidence type="ECO:0000313" key="3">
    <source>
        <dbReference type="Proteomes" id="UP000784294"/>
    </source>
</evidence>
<protein>
    <recommendedName>
        <fullName evidence="1">VWFD domain-containing protein</fullName>
    </recommendedName>
</protein>